<comment type="caution">
    <text evidence="8">The sequence shown here is derived from an EMBL/GenBank/DDBJ whole genome shotgun (WGS) entry which is preliminary data.</text>
</comment>
<keyword evidence="9" id="KW-1185">Reference proteome</keyword>
<keyword evidence="5 6" id="KW-0472">Membrane</keyword>
<feature type="transmembrane region" description="Helical" evidence="6">
    <location>
        <begin position="40"/>
        <end position="63"/>
    </location>
</feature>
<dbReference type="Pfam" id="PF04138">
    <property type="entry name" value="GtrA_DPMS_TM"/>
    <property type="match status" value="1"/>
</dbReference>
<feature type="transmembrane region" description="Helical" evidence="6">
    <location>
        <begin position="12"/>
        <end position="34"/>
    </location>
</feature>
<evidence type="ECO:0000256" key="4">
    <source>
        <dbReference type="ARBA" id="ARBA00022989"/>
    </source>
</evidence>
<evidence type="ECO:0000313" key="9">
    <source>
        <dbReference type="Proteomes" id="UP001596050"/>
    </source>
</evidence>
<evidence type="ECO:0000256" key="6">
    <source>
        <dbReference type="SAM" id="Phobius"/>
    </source>
</evidence>
<evidence type="ECO:0000259" key="7">
    <source>
        <dbReference type="Pfam" id="PF04138"/>
    </source>
</evidence>
<comment type="subcellular location">
    <subcellularLocation>
        <location evidence="1">Membrane</location>
        <topology evidence="1">Multi-pass membrane protein</topology>
    </subcellularLocation>
</comment>
<organism evidence="8 9">
    <name type="scientific">Massilia niabensis</name>
    <dbReference type="NCBI Taxonomy" id="544910"/>
    <lineage>
        <taxon>Bacteria</taxon>
        <taxon>Pseudomonadati</taxon>
        <taxon>Pseudomonadota</taxon>
        <taxon>Betaproteobacteria</taxon>
        <taxon>Burkholderiales</taxon>
        <taxon>Oxalobacteraceae</taxon>
        <taxon>Telluria group</taxon>
        <taxon>Massilia</taxon>
    </lineage>
</organism>
<dbReference type="InterPro" id="IPR007267">
    <property type="entry name" value="GtrA_DPMS_TM"/>
</dbReference>
<comment type="similarity">
    <text evidence="2">Belongs to the GtrA family.</text>
</comment>
<sequence length="125" mass="13333">MRRLTLPGPQFLVFVAGGALSALVDIGLLQLLVYNGVAPLAATSAGFLAGLCVNYAFHAKVTFKNVTTVRTLSRFLCVVGLNYLLTLGLVAVSVALVEQPLVGKLVSLPLVAMNGFFLSKHWIFK</sequence>
<dbReference type="Proteomes" id="UP001596050">
    <property type="component" value="Unassembled WGS sequence"/>
</dbReference>
<feature type="transmembrane region" description="Helical" evidence="6">
    <location>
        <begin position="75"/>
        <end position="95"/>
    </location>
</feature>
<evidence type="ECO:0000256" key="1">
    <source>
        <dbReference type="ARBA" id="ARBA00004141"/>
    </source>
</evidence>
<evidence type="ECO:0000313" key="8">
    <source>
        <dbReference type="EMBL" id="MFC5461346.1"/>
    </source>
</evidence>
<gene>
    <name evidence="8" type="ORF">ACFPN5_16165</name>
</gene>
<dbReference type="InterPro" id="IPR051401">
    <property type="entry name" value="GtrA_CellWall_Glycosyl"/>
</dbReference>
<dbReference type="RefSeq" id="WP_379784786.1">
    <property type="nucleotide sequence ID" value="NZ_JBHSMU010000015.1"/>
</dbReference>
<keyword evidence="4 6" id="KW-1133">Transmembrane helix</keyword>
<proteinExistence type="inferred from homology"/>
<protein>
    <submittedName>
        <fullName evidence="8">GtrA family protein</fullName>
    </submittedName>
</protein>
<dbReference type="EMBL" id="JBHSMU010000015">
    <property type="protein sequence ID" value="MFC5461346.1"/>
    <property type="molecule type" value="Genomic_DNA"/>
</dbReference>
<dbReference type="PANTHER" id="PTHR38459:SF1">
    <property type="entry name" value="PROPHAGE BACTOPRENOL-LINKED GLUCOSE TRANSLOCASE HOMOLOG"/>
    <property type="match status" value="1"/>
</dbReference>
<evidence type="ECO:0000256" key="2">
    <source>
        <dbReference type="ARBA" id="ARBA00009399"/>
    </source>
</evidence>
<keyword evidence="3 6" id="KW-0812">Transmembrane</keyword>
<feature type="domain" description="GtrA/DPMS transmembrane" evidence="7">
    <location>
        <begin position="14"/>
        <end position="124"/>
    </location>
</feature>
<dbReference type="PANTHER" id="PTHR38459">
    <property type="entry name" value="PROPHAGE BACTOPRENOL-LINKED GLUCOSE TRANSLOCASE HOMOLOG"/>
    <property type="match status" value="1"/>
</dbReference>
<evidence type="ECO:0000256" key="3">
    <source>
        <dbReference type="ARBA" id="ARBA00022692"/>
    </source>
</evidence>
<name>A0ABW0L9B1_9BURK</name>
<accession>A0ABW0L9B1</accession>
<reference evidence="9" key="1">
    <citation type="journal article" date="2019" name="Int. J. Syst. Evol. Microbiol.">
        <title>The Global Catalogue of Microorganisms (GCM) 10K type strain sequencing project: providing services to taxonomists for standard genome sequencing and annotation.</title>
        <authorList>
            <consortium name="The Broad Institute Genomics Platform"/>
            <consortium name="The Broad Institute Genome Sequencing Center for Infectious Disease"/>
            <person name="Wu L."/>
            <person name="Ma J."/>
        </authorList>
    </citation>
    <scope>NUCLEOTIDE SEQUENCE [LARGE SCALE GENOMIC DNA]</scope>
    <source>
        <strain evidence="9">KACC 12649</strain>
    </source>
</reference>
<evidence type="ECO:0000256" key="5">
    <source>
        <dbReference type="ARBA" id="ARBA00023136"/>
    </source>
</evidence>